<feature type="chain" id="PRO_5011701209" description="Quinoprotein glucose dehydrogenase" evidence="3">
    <location>
        <begin position="20"/>
        <end position="162"/>
    </location>
</feature>
<keyword evidence="2" id="KW-0472">Membrane</keyword>
<feature type="transmembrane region" description="Helical" evidence="2">
    <location>
        <begin position="100"/>
        <end position="118"/>
    </location>
</feature>
<feature type="signal peptide" evidence="3">
    <location>
        <begin position="1"/>
        <end position="19"/>
    </location>
</feature>
<evidence type="ECO:0000313" key="5">
    <source>
        <dbReference type="Proteomes" id="UP000198641"/>
    </source>
</evidence>
<name>A0A1G7TP25_9GAMM</name>
<dbReference type="EMBL" id="FNCI01000011">
    <property type="protein sequence ID" value="SDG37088.1"/>
    <property type="molecule type" value="Genomic_DNA"/>
</dbReference>
<organism evidence="4 5">
    <name type="scientific">Onishia taeanensis</name>
    <dbReference type="NCBI Taxonomy" id="284577"/>
    <lineage>
        <taxon>Bacteria</taxon>
        <taxon>Pseudomonadati</taxon>
        <taxon>Pseudomonadota</taxon>
        <taxon>Gammaproteobacteria</taxon>
        <taxon>Oceanospirillales</taxon>
        <taxon>Halomonadaceae</taxon>
        <taxon>Onishia</taxon>
    </lineage>
</organism>
<feature type="region of interest" description="Disordered" evidence="1">
    <location>
        <begin position="1"/>
        <end position="34"/>
    </location>
</feature>
<feature type="transmembrane region" description="Helical" evidence="2">
    <location>
        <begin position="130"/>
        <end position="151"/>
    </location>
</feature>
<dbReference type="AlphaFoldDB" id="A0A1G7TP25"/>
<dbReference type="Proteomes" id="UP000198641">
    <property type="component" value="Unassembled WGS sequence"/>
</dbReference>
<reference evidence="4 5" key="1">
    <citation type="submission" date="2016-10" db="EMBL/GenBank/DDBJ databases">
        <authorList>
            <person name="de Groot N.N."/>
        </authorList>
    </citation>
    <scope>NUCLEOTIDE SEQUENCE [LARGE SCALE GENOMIC DNA]</scope>
    <source>
        <strain evidence="4 5">BH539</strain>
    </source>
</reference>
<feature type="transmembrane region" description="Helical" evidence="2">
    <location>
        <begin position="44"/>
        <end position="65"/>
    </location>
</feature>
<keyword evidence="5" id="KW-1185">Reference proteome</keyword>
<dbReference type="RefSeq" id="WP_092527085.1">
    <property type="nucleotide sequence ID" value="NZ_FNCI01000011.1"/>
</dbReference>
<feature type="compositionally biased region" description="Low complexity" evidence="1">
    <location>
        <begin position="11"/>
        <end position="31"/>
    </location>
</feature>
<evidence type="ECO:0000256" key="2">
    <source>
        <dbReference type="SAM" id="Phobius"/>
    </source>
</evidence>
<dbReference type="OrthoDB" id="6172825at2"/>
<protein>
    <recommendedName>
        <fullName evidence="6">Quinoprotein glucose dehydrogenase</fullName>
    </recommendedName>
</protein>
<evidence type="ECO:0000313" key="4">
    <source>
        <dbReference type="EMBL" id="SDG37088.1"/>
    </source>
</evidence>
<evidence type="ECO:0000256" key="3">
    <source>
        <dbReference type="SAM" id="SignalP"/>
    </source>
</evidence>
<keyword evidence="2" id="KW-0812">Transmembrane</keyword>
<keyword evidence="3" id="KW-0732">Signal</keyword>
<gene>
    <name evidence="4" type="ORF">SAMN05216571_11145</name>
</gene>
<keyword evidence="2" id="KW-1133">Transmembrane helix</keyword>
<sequence length="162" mass="17071">MALHPFTLSMSNASSTTNASSTATASSAATAPGRPPQPAWLRECLISLAIAVLIGVLAVGAGVIWQAQGLGWLAAGPLVVAIGWCLAWGFLLIRHLHQSLIGALGFWLVQGTLWHGSYRDGPLGKLETPLLVIWALMLAALALTLLALWLAKAYRSRLGIGR</sequence>
<feature type="transmembrane region" description="Helical" evidence="2">
    <location>
        <begin position="71"/>
        <end position="93"/>
    </location>
</feature>
<proteinExistence type="predicted"/>
<evidence type="ECO:0000256" key="1">
    <source>
        <dbReference type="SAM" id="MobiDB-lite"/>
    </source>
</evidence>
<accession>A0A1G7TP25</accession>
<dbReference type="STRING" id="284577.SAMN05216571_11145"/>
<evidence type="ECO:0008006" key="6">
    <source>
        <dbReference type="Google" id="ProtNLM"/>
    </source>
</evidence>